<evidence type="ECO:0000313" key="2">
    <source>
        <dbReference type="Proteomes" id="UP000789759"/>
    </source>
</evidence>
<gene>
    <name evidence="1" type="ORF">CPELLU_LOCUS20632</name>
</gene>
<reference evidence="1" key="1">
    <citation type="submission" date="2021-06" db="EMBL/GenBank/DDBJ databases">
        <authorList>
            <person name="Kallberg Y."/>
            <person name="Tangrot J."/>
            <person name="Rosling A."/>
        </authorList>
    </citation>
    <scope>NUCLEOTIDE SEQUENCE</scope>
    <source>
        <strain evidence="1">FL966</strain>
    </source>
</reference>
<sequence>CDELDAPKEEIITTIQPKLTNKKLQLPNLPSILSTAINLSYLKKAAPKHESVWKDKHDKARKYLSDQIGDEDAEKELLDCADDYVIDNCIKKVIKDKKRIAVATVQESATPEKCDDIVSKQNNDGSFEVSETICKEIDVPVTNVVTEVKKCTQNPKLRSPKSEPWWKTALATSYLNIAAPHHKKQWEDKHDKARKYLSDQIGDADAEKELLDCTDKYIIENITKKVDKDHKKEAAIAVVQESASPDKHKEIVSKQKDDGSIEIDDSVCKELHAPKEEIIDTIKENITNPKLKLPEFSSSLATAINLSYLKNAADKYKGDWVDNYNKARDYLSKQIGDADAEKELLDCADEYVVDKTTDKVIKEKKRD</sequence>
<evidence type="ECO:0000313" key="1">
    <source>
        <dbReference type="EMBL" id="CAG8830656.1"/>
    </source>
</evidence>
<accession>A0A9N9KGP4</accession>
<feature type="non-terminal residue" evidence="1">
    <location>
        <position position="1"/>
    </location>
</feature>
<feature type="non-terminal residue" evidence="1">
    <location>
        <position position="367"/>
    </location>
</feature>
<comment type="caution">
    <text evidence="1">The sequence shown here is derived from an EMBL/GenBank/DDBJ whole genome shotgun (WGS) entry which is preliminary data.</text>
</comment>
<dbReference type="AlphaFoldDB" id="A0A9N9KGP4"/>
<proteinExistence type="predicted"/>
<keyword evidence="2" id="KW-1185">Reference proteome</keyword>
<dbReference type="EMBL" id="CAJVQA010064496">
    <property type="protein sequence ID" value="CAG8830656.1"/>
    <property type="molecule type" value="Genomic_DNA"/>
</dbReference>
<dbReference type="OrthoDB" id="2361222at2759"/>
<dbReference type="Proteomes" id="UP000789759">
    <property type="component" value="Unassembled WGS sequence"/>
</dbReference>
<name>A0A9N9KGP4_9GLOM</name>
<protein>
    <submittedName>
        <fullName evidence="1">2095_t:CDS:1</fullName>
    </submittedName>
</protein>
<organism evidence="1 2">
    <name type="scientific">Cetraspora pellucida</name>
    <dbReference type="NCBI Taxonomy" id="1433469"/>
    <lineage>
        <taxon>Eukaryota</taxon>
        <taxon>Fungi</taxon>
        <taxon>Fungi incertae sedis</taxon>
        <taxon>Mucoromycota</taxon>
        <taxon>Glomeromycotina</taxon>
        <taxon>Glomeromycetes</taxon>
        <taxon>Diversisporales</taxon>
        <taxon>Gigasporaceae</taxon>
        <taxon>Cetraspora</taxon>
    </lineage>
</organism>